<evidence type="ECO:0000313" key="2">
    <source>
        <dbReference type="Proteomes" id="UP000632659"/>
    </source>
</evidence>
<proteinExistence type="predicted"/>
<dbReference type="InterPro" id="IPR015996">
    <property type="entry name" value="UCP028451"/>
</dbReference>
<dbReference type="PIRSF" id="PIRSF028451">
    <property type="entry name" value="UCP028451"/>
    <property type="match status" value="1"/>
</dbReference>
<dbReference type="Proteomes" id="UP000632659">
    <property type="component" value="Unassembled WGS sequence"/>
</dbReference>
<protein>
    <submittedName>
        <fullName evidence="1">DUF2461 domain-containing protein</fullName>
    </submittedName>
</protein>
<dbReference type="OrthoDB" id="9794241at2"/>
<gene>
    <name evidence="1" type="ORF">H8702_13010</name>
</gene>
<dbReference type="AlphaFoldDB" id="A0A8J6TY29"/>
<keyword evidence="2" id="KW-1185">Reference proteome</keyword>
<name>A0A8J6TY29_9FIRM</name>
<dbReference type="PANTHER" id="PTHR36452">
    <property type="entry name" value="CHROMOSOME 12, WHOLE GENOME SHOTGUN SEQUENCE"/>
    <property type="match status" value="1"/>
</dbReference>
<reference evidence="1" key="1">
    <citation type="submission" date="2020-08" db="EMBL/GenBank/DDBJ databases">
        <title>Genome public.</title>
        <authorList>
            <person name="Liu C."/>
            <person name="Sun Q."/>
        </authorList>
    </citation>
    <scope>NUCLEOTIDE SEQUENCE</scope>
    <source>
        <strain evidence="1">NSJ-15</strain>
    </source>
</reference>
<dbReference type="Pfam" id="PF09365">
    <property type="entry name" value="DUF2461"/>
    <property type="match status" value="1"/>
</dbReference>
<dbReference type="InterPro" id="IPR012808">
    <property type="entry name" value="CHP02453"/>
</dbReference>
<sequence>MELFSKQTLDFLFENRFNDSRIWFEEHKNTYQETVFAPLHDLSEALAPTVLQIDPKLTTAPRVDKTICRIRRDTRFSHDKSLYRDNMWIIFKRGKMHGTEVPGIYFEISQHGFEYGCGFYHASPAYMNLLREKIIGGDRDFQKAQKALAAHPAFQIVGERYKRPRFSEYPEPLRQWLEQREISVIAQSKDFPLLFSDRLAGFLQAELKRLAPVYQFFLKVAQEYNAASIK</sequence>
<organism evidence="1 2">
    <name type="scientific">Massiliimalia timonensis</name>
    <dbReference type="NCBI Taxonomy" id="1987501"/>
    <lineage>
        <taxon>Bacteria</taxon>
        <taxon>Bacillati</taxon>
        <taxon>Bacillota</taxon>
        <taxon>Clostridia</taxon>
        <taxon>Eubacteriales</taxon>
        <taxon>Oscillospiraceae</taxon>
        <taxon>Massiliimalia</taxon>
    </lineage>
</organism>
<dbReference type="EMBL" id="JACRTL010000010">
    <property type="protein sequence ID" value="MBC8612010.1"/>
    <property type="molecule type" value="Genomic_DNA"/>
</dbReference>
<comment type="caution">
    <text evidence="1">The sequence shown here is derived from an EMBL/GenBank/DDBJ whole genome shotgun (WGS) entry which is preliminary data.</text>
</comment>
<dbReference type="PANTHER" id="PTHR36452:SF1">
    <property type="entry name" value="DUF2461 DOMAIN-CONTAINING PROTEIN"/>
    <property type="match status" value="1"/>
</dbReference>
<accession>A0A8J6TY29</accession>
<evidence type="ECO:0000313" key="1">
    <source>
        <dbReference type="EMBL" id="MBC8612010.1"/>
    </source>
</evidence>
<dbReference type="RefSeq" id="WP_158662517.1">
    <property type="nucleotide sequence ID" value="NZ_FYDD01000002.1"/>
</dbReference>